<dbReference type="RefSeq" id="WP_210899798.1">
    <property type="nucleotide sequence ID" value="NZ_CP071696.1"/>
</dbReference>
<organism evidence="2 3">
    <name type="scientific">Agromyces archimandritae</name>
    <dbReference type="NCBI Taxonomy" id="2781962"/>
    <lineage>
        <taxon>Bacteria</taxon>
        <taxon>Bacillati</taxon>
        <taxon>Actinomycetota</taxon>
        <taxon>Actinomycetes</taxon>
        <taxon>Micrococcales</taxon>
        <taxon>Microbacteriaceae</taxon>
        <taxon>Agromyces</taxon>
    </lineage>
</organism>
<dbReference type="EMBL" id="CP071696">
    <property type="protein sequence ID" value="QTX05280.1"/>
    <property type="molecule type" value="Genomic_DNA"/>
</dbReference>
<dbReference type="Proteomes" id="UP000671914">
    <property type="component" value="Chromosome"/>
</dbReference>
<sequence>MNRLTQLLRGAKRRAGTVSRLFARVHALEAELAEARADIDELRRDNRRIAELADFVMTTLKEERTGR</sequence>
<dbReference type="AlphaFoldDB" id="A0A975FMQ4"/>
<keyword evidence="1" id="KW-0175">Coiled coil</keyword>
<keyword evidence="3" id="KW-1185">Reference proteome</keyword>
<gene>
    <name evidence="2" type="ORF">G127AT_03355</name>
</gene>
<name>A0A975FMQ4_9MICO</name>
<reference evidence="2" key="1">
    <citation type="submission" date="2021-03" db="EMBL/GenBank/DDBJ databases">
        <title>Agromyces archimandritus sp. nov., isolated from the cockroach Archimandrita tessellata.</title>
        <authorList>
            <person name="Guzman J."/>
            <person name="Ortuzar M."/>
            <person name="Poehlein A."/>
            <person name="Daniel R."/>
            <person name="Trujillo M."/>
            <person name="Vilcinskas A."/>
        </authorList>
    </citation>
    <scope>NUCLEOTIDE SEQUENCE</scope>
    <source>
        <strain evidence="2">G127AT</strain>
    </source>
</reference>
<accession>A0A975FMQ4</accession>
<evidence type="ECO:0000313" key="2">
    <source>
        <dbReference type="EMBL" id="QTX05280.1"/>
    </source>
</evidence>
<dbReference type="KEGG" id="aarc:G127AT_03355"/>
<protein>
    <submittedName>
        <fullName evidence="2">Uncharacterized protein</fullName>
    </submittedName>
</protein>
<proteinExistence type="predicted"/>
<evidence type="ECO:0000313" key="3">
    <source>
        <dbReference type="Proteomes" id="UP000671914"/>
    </source>
</evidence>
<evidence type="ECO:0000256" key="1">
    <source>
        <dbReference type="SAM" id="Coils"/>
    </source>
</evidence>
<feature type="coiled-coil region" evidence="1">
    <location>
        <begin position="18"/>
        <end position="52"/>
    </location>
</feature>